<feature type="region of interest" description="Disordered" evidence="6">
    <location>
        <begin position="1172"/>
        <end position="1213"/>
    </location>
</feature>
<keyword evidence="2" id="KW-0597">Phosphoprotein</keyword>
<sequence>MAGFDELIERLLNEIACVGSQGFSAHQFEKTVRNYYDEKNAEATTNDNPSDDDLLFSSAPPARKTSVDDELLESILTWLCKHPDVNINDANGSQSTSSALNVKLAGKRIFTTEDRVWQAITGHGIDHRRVPMREFEILSVVAAHGSTGVLQPHVTKLTGQDKRSVPKRTDMLVDKGYIVKENVIGAGARTSNLKLKRYANVQPLEPMRIPEFLAGSSSEAAPTVIYYNAWFNTTIRLLKENDNILTIEDLRLHLGLNPKKYENKILRRSIKRLSESGCIRCISAKLHDADGNSLIHLASGREKKALSIQLLREPTDFDRMKWAQGNSKAKKDNGALDDDFDDLDDAAQADKAESVEEEDDFDDLELLKERIPPQWTPDVPLINLVYSLVEEAGPEGISSMEIANRLTGPIWRRPLDQVMLLLTDVWQQSQPPHLRHLAIVRDTSVHGKLVHFQFKTYGNFERAVESGDASWEAVQDSEKAKGKKKANDRQPGLDEWGFPLIPSKELASGDGNTAELQRRRNFTKGDLTSDEASEDVADTIDSPKEVESEGVARERSLQLVPQVAEPDGGAQAADDTQHGLLASASAQPEQKTSAKRRGPYKRRTDPARPGVPLVKTREIPQHEFDEWEATVERTAQLKVMFEMNASQRRGINQAGHDDATDAIHVTVEDLPLARVEQVKEDLMTRDKPGIYINPPGAREKKRQTFVSRGRPRTALIAVVKTQNLHELEWFQDDSTPRFAPVKKRRRTAKIGLMPAEAKSPEYVDSDSDVDETVPKRPRVDASGLATSALDVSNDAPASTVRARPNGDASASTSSTMLPAISSPAKADLQEATPSVRRNNNTPKRREKTLVPVAPAPDFDDPTTAVDNQNESSTAAVQESLLVHSTPSPGKDTNVDGISGASAVTTANIPSARQQSAAEELNALKSKRGRKSKEVNARVAELEKQILQGHSDPVEQYNILKSRPGQRSRETRTLMAQLQKQIERQQENQKTPQKVIETARPPSNGRHTHDATAMTQSTTIPSTDRSASTTNPQPPSEHPEASQQSGSGNFTAANGQLFETFNKEYVLAHPTEMFHHRGAGRYARGAKPATAITSRATPGDVAKGSVQAGHQAATITVGATSEKPQADNSNPEQSSRLEQTAIPVQSVEISLHKEADDTGPTQSTDTQQIGLSEEEISNRVEQTATSVPDLEAHVEEEPEVNGPMQSSDAQQTSSTARFDATYVETHPEETFYHRGKGVWALGLPPPGYSAKVGVRGPGAEDWRASIGMPTKAPKTPAPLKEKLATTAMLRRSARNDHGAADGAVTDETARTSLMVKLPIPRSHLTALASKDNKRTVRQALADNGIASGSAAPLPTSRQSTITRPNADTEHSPFKDSSHARTQDGGNQPWNLAQASSNSSPSILRIVRPYDASAQQRISPSVLDSLKPGPAGIEATQLTPTTSVRQAEDGPPTFQTQNHGDNTQHEEYVPIVEDSMDVDQQPDEEESLSITPAVPVQFTANSPKSAKKLGTTRTRGSVVFQRQKIILDALRACNGVFPGDVEMWYVFANAWKRIYNQAPDKQTVDNTLKTLQQSKKLKKLLFQFQGKSGSVVQRAILTEPNIDPTSVQVKKMQKRIIDCYPSFYLPSEVEVDAEVRARIARALEKKQDAHADANDLMPTSTPTKRDTLNVSKEPAVVRQTQRSTDVEAKQAKQQGFPDVFSFRQHLLDEVEAKKSASSAQFQIQQREKAGWADNDNEERAGGDQTTVPRPPPKLPIPALQRKPLSSLRPNTRSRNKPHRPRDVGGGMTLEDEARYRLRAANLIHYPTQEFHKATGTFNTCPVVSVHTMPELRMLRSRPVILGECKQNRLLATSSNVPFGLVETLSRACSSPQTDKAREFFQEVDAVETWEKQLEEHAEVSGSRGTVFINHTLNQPHALIELEQLFGSTTMPPLMVPAPTSPSASGETQNRQPASLRAQTLITPEMSRKTGKAKRQYSSRKNKNVNFEDAAQDSETEYVPDDVFPARRTARVRADGKEIASRDRKSGAEFKESQRLIISVALVTTLCGGLHSDRPPWTAVAHAMGFYHDANFYRRRWDCFKRYRQGELDELRSRIRENFPTAYERNELPSINFQDLCNTDWPALVRWVEETILPHVETTEQQQAPHLLPSREAVEDEFIVQEQKPIFRFSADEYFTNLTETGRKHYALRYTHGIPLASPSADGVDDMVVLKSWVRAVIMTKQWNYNPDVAAAKLSTSFSSSMLEKVTAEMVQGRMFTQEKKGRQLPGRNFVIHNDVLAQFKRWPAKPEEYQYLRAVSNAWANIVQHFETNEELNLVAEASDPEYIVLTNMAAQGQIKPMAMLPPRKDDYDASFPKLSPWGYSGYSYETKKVNPSLLKAPIVYKKSTIYRAHHGLTVAVPIPLQLATRAGETGARIPFWVDIHGNLIEDVWDMVVRSLVHLLVFRSGLTAARMEECHGHKFWDWEIELALVWLEKTGIAVRTGDGVEEDGIWKGGWSAGQWWYCAFAPDVATWQAPSDAEIGIQTAA</sequence>
<feature type="region of interest" description="Disordered" evidence="6">
    <location>
        <begin position="1341"/>
        <end position="1397"/>
    </location>
</feature>
<keyword evidence="10" id="KW-1185">Reference proteome</keyword>
<feature type="region of interest" description="Disordered" evidence="6">
    <location>
        <begin position="981"/>
        <end position="1051"/>
    </location>
</feature>
<dbReference type="GeneID" id="54560559"/>
<feature type="region of interest" description="Disordered" evidence="6">
    <location>
        <begin position="1644"/>
        <end position="1690"/>
    </location>
</feature>
<feature type="compositionally biased region" description="Basic and acidic residues" evidence="6">
    <location>
        <begin position="541"/>
        <end position="556"/>
    </location>
</feature>
<feature type="region of interest" description="Disordered" evidence="6">
    <location>
        <begin position="757"/>
        <end position="845"/>
    </location>
</feature>
<evidence type="ECO:0000313" key="9">
    <source>
        <dbReference type="EMBL" id="KAF2165163.1"/>
    </source>
</evidence>
<feature type="region of interest" description="Disordered" evidence="6">
    <location>
        <begin position="1116"/>
        <end position="1138"/>
    </location>
</feature>
<dbReference type="GO" id="GO:0006384">
    <property type="term" value="P:transcription initiation at RNA polymerase III promoter"/>
    <property type="evidence" value="ECO:0007669"/>
    <property type="project" value="InterPro"/>
</dbReference>
<feature type="compositionally biased region" description="Polar residues" evidence="6">
    <location>
        <begin position="1382"/>
        <end position="1397"/>
    </location>
</feature>
<dbReference type="InterPro" id="IPR007309">
    <property type="entry name" value="TFIIIC_Bblock-bd"/>
</dbReference>
<feature type="domain" description="Transcription factor tau subunit sfc3/Tfc3 C-terminal" evidence="8">
    <location>
        <begin position="2029"/>
        <end position="2450"/>
    </location>
</feature>
<evidence type="ECO:0000256" key="6">
    <source>
        <dbReference type="SAM" id="MobiDB-lite"/>
    </source>
</evidence>
<feature type="region of interest" description="Disordered" evidence="6">
    <location>
        <begin position="474"/>
        <end position="556"/>
    </location>
</feature>
<feature type="compositionally biased region" description="Polar residues" evidence="6">
    <location>
        <begin position="831"/>
        <end position="841"/>
    </location>
</feature>
<keyword evidence="5" id="KW-0539">Nucleus</keyword>
<dbReference type="PANTHER" id="PTHR15180">
    <property type="entry name" value="GENERAL TRANSCRIPTION FACTOR 3C POLYPEPTIDE 1"/>
    <property type="match status" value="1"/>
</dbReference>
<feature type="compositionally biased region" description="Polar residues" evidence="6">
    <location>
        <begin position="1012"/>
        <end position="1030"/>
    </location>
</feature>
<dbReference type="Pfam" id="PF04182">
    <property type="entry name" value="B-block_TFIIIC"/>
    <property type="match status" value="1"/>
</dbReference>
<dbReference type="InterPro" id="IPR046488">
    <property type="entry name" value="Sfc3/Tfc3_C"/>
</dbReference>
<dbReference type="Proteomes" id="UP000799537">
    <property type="component" value="Unassembled WGS sequence"/>
</dbReference>
<evidence type="ECO:0000313" key="10">
    <source>
        <dbReference type="Proteomes" id="UP000799537"/>
    </source>
</evidence>
<dbReference type="CDD" id="cd16169">
    <property type="entry name" value="Tau138_eWH"/>
    <property type="match status" value="1"/>
</dbReference>
<protein>
    <submittedName>
        <fullName evidence="9">Uncharacterized protein</fullName>
    </submittedName>
</protein>
<feature type="compositionally biased region" description="Low complexity" evidence="6">
    <location>
        <begin position="1204"/>
        <end position="1213"/>
    </location>
</feature>
<dbReference type="GO" id="GO:0003677">
    <property type="term" value="F:DNA binding"/>
    <property type="evidence" value="ECO:0007669"/>
    <property type="project" value="UniProtKB-KW"/>
</dbReference>
<feature type="compositionally biased region" description="Basic and acidic residues" evidence="6">
    <location>
        <begin position="476"/>
        <end position="492"/>
    </location>
</feature>
<dbReference type="GO" id="GO:0042791">
    <property type="term" value="P:5S class rRNA transcription by RNA polymerase III"/>
    <property type="evidence" value="ECO:0007669"/>
    <property type="project" value="TreeGrafter"/>
</dbReference>
<evidence type="ECO:0000259" key="7">
    <source>
        <dbReference type="Pfam" id="PF04182"/>
    </source>
</evidence>
<feature type="region of interest" description="Disordered" evidence="6">
    <location>
        <begin position="686"/>
        <end position="706"/>
    </location>
</feature>
<accession>A0A6A6CEQ5</accession>
<evidence type="ECO:0000256" key="1">
    <source>
        <dbReference type="ARBA" id="ARBA00004123"/>
    </source>
</evidence>
<evidence type="ECO:0000256" key="4">
    <source>
        <dbReference type="ARBA" id="ARBA00023163"/>
    </source>
</evidence>
<feature type="domain" description="B-block binding subunit of TFIIIC" evidence="7">
    <location>
        <begin position="134"/>
        <end position="199"/>
    </location>
</feature>
<dbReference type="InterPro" id="IPR035625">
    <property type="entry name" value="Tfc3-like_eWH"/>
</dbReference>
<feature type="region of interest" description="Disordered" evidence="6">
    <location>
        <begin position="582"/>
        <end position="612"/>
    </location>
</feature>
<feature type="compositionally biased region" description="Polar residues" evidence="6">
    <location>
        <begin position="1713"/>
        <end position="1722"/>
    </location>
</feature>
<organism evidence="9 10">
    <name type="scientific">Zasmidium cellare ATCC 36951</name>
    <dbReference type="NCBI Taxonomy" id="1080233"/>
    <lineage>
        <taxon>Eukaryota</taxon>
        <taxon>Fungi</taxon>
        <taxon>Dikarya</taxon>
        <taxon>Ascomycota</taxon>
        <taxon>Pezizomycotina</taxon>
        <taxon>Dothideomycetes</taxon>
        <taxon>Dothideomycetidae</taxon>
        <taxon>Mycosphaerellales</taxon>
        <taxon>Mycosphaerellaceae</taxon>
        <taxon>Zasmidium</taxon>
    </lineage>
</organism>
<feature type="compositionally biased region" description="Polar residues" evidence="6">
    <location>
        <begin position="1116"/>
        <end position="1137"/>
    </location>
</feature>
<dbReference type="OrthoDB" id="5403573at2759"/>
<dbReference type="GO" id="GO:0000127">
    <property type="term" value="C:transcription factor TFIIIC complex"/>
    <property type="evidence" value="ECO:0007669"/>
    <property type="project" value="InterPro"/>
</dbReference>
<reference evidence="9" key="1">
    <citation type="journal article" date="2020" name="Stud. Mycol.">
        <title>101 Dothideomycetes genomes: a test case for predicting lifestyles and emergence of pathogens.</title>
        <authorList>
            <person name="Haridas S."/>
            <person name="Albert R."/>
            <person name="Binder M."/>
            <person name="Bloem J."/>
            <person name="Labutti K."/>
            <person name="Salamov A."/>
            <person name="Andreopoulos B."/>
            <person name="Baker S."/>
            <person name="Barry K."/>
            <person name="Bills G."/>
            <person name="Bluhm B."/>
            <person name="Cannon C."/>
            <person name="Castanera R."/>
            <person name="Culley D."/>
            <person name="Daum C."/>
            <person name="Ezra D."/>
            <person name="Gonzalez J."/>
            <person name="Henrissat B."/>
            <person name="Kuo A."/>
            <person name="Liang C."/>
            <person name="Lipzen A."/>
            <person name="Lutzoni F."/>
            <person name="Magnuson J."/>
            <person name="Mondo S."/>
            <person name="Nolan M."/>
            <person name="Ohm R."/>
            <person name="Pangilinan J."/>
            <person name="Park H.-J."/>
            <person name="Ramirez L."/>
            <person name="Alfaro M."/>
            <person name="Sun H."/>
            <person name="Tritt A."/>
            <person name="Yoshinaga Y."/>
            <person name="Zwiers L.-H."/>
            <person name="Turgeon B."/>
            <person name="Goodwin S."/>
            <person name="Spatafora J."/>
            <person name="Crous P."/>
            <person name="Grigoriev I."/>
        </authorList>
    </citation>
    <scope>NUCLEOTIDE SEQUENCE</scope>
    <source>
        <strain evidence="9">ATCC 36951</strain>
    </source>
</reference>
<evidence type="ECO:0000256" key="3">
    <source>
        <dbReference type="ARBA" id="ARBA00023125"/>
    </source>
</evidence>
<dbReference type="RefSeq" id="XP_033666052.1">
    <property type="nucleotide sequence ID" value="XM_033807287.1"/>
</dbReference>
<dbReference type="PANTHER" id="PTHR15180:SF1">
    <property type="entry name" value="GENERAL TRANSCRIPTION FACTOR 3C POLYPEPTIDE 1"/>
    <property type="match status" value="1"/>
</dbReference>
<gene>
    <name evidence="9" type="ORF">M409DRAFT_24549</name>
</gene>
<feature type="region of interest" description="Disordered" evidence="6">
    <location>
        <begin position="1711"/>
        <end position="1784"/>
    </location>
</feature>
<feature type="region of interest" description="Disordered" evidence="6">
    <location>
        <begin position="1419"/>
        <end position="1459"/>
    </location>
</feature>
<feature type="compositionally biased region" description="Polar residues" evidence="6">
    <location>
        <begin position="1434"/>
        <end position="1443"/>
    </location>
</feature>
<feature type="compositionally biased region" description="Basic and acidic residues" evidence="6">
    <location>
        <begin position="1365"/>
        <end position="1380"/>
    </location>
</feature>
<evidence type="ECO:0000256" key="2">
    <source>
        <dbReference type="ARBA" id="ARBA00022553"/>
    </source>
</evidence>
<name>A0A6A6CEQ5_ZASCE</name>
<evidence type="ECO:0000256" key="5">
    <source>
        <dbReference type="ARBA" id="ARBA00023242"/>
    </source>
</evidence>
<dbReference type="GO" id="GO:0005634">
    <property type="term" value="C:nucleus"/>
    <property type="evidence" value="ECO:0007669"/>
    <property type="project" value="UniProtKB-SubCell"/>
</dbReference>
<feature type="compositionally biased region" description="Polar residues" evidence="6">
    <location>
        <begin position="1040"/>
        <end position="1051"/>
    </location>
</feature>
<evidence type="ECO:0000259" key="8">
    <source>
        <dbReference type="Pfam" id="PF20222"/>
    </source>
</evidence>
<feature type="compositionally biased region" description="Acidic residues" evidence="6">
    <location>
        <begin position="528"/>
        <end position="538"/>
    </location>
</feature>
<keyword evidence="4" id="KW-0804">Transcription</keyword>
<dbReference type="EMBL" id="ML993601">
    <property type="protein sequence ID" value="KAF2165163.1"/>
    <property type="molecule type" value="Genomic_DNA"/>
</dbReference>
<keyword evidence="3" id="KW-0238">DNA-binding</keyword>
<feature type="compositionally biased region" description="Polar residues" evidence="6">
    <location>
        <begin position="1354"/>
        <end position="1364"/>
    </location>
</feature>
<dbReference type="InterPro" id="IPR044210">
    <property type="entry name" value="Tfc3-like"/>
</dbReference>
<proteinExistence type="predicted"/>
<comment type="subcellular location">
    <subcellularLocation>
        <location evidence="1">Nucleus</location>
    </subcellularLocation>
</comment>
<dbReference type="Pfam" id="PF20222">
    <property type="entry name" value="DUF6581"/>
    <property type="match status" value="1"/>
</dbReference>